<dbReference type="InterPro" id="IPR052019">
    <property type="entry name" value="F420H2_bilvrd_red/Heme_oxyg"/>
</dbReference>
<dbReference type="GO" id="GO:0005829">
    <property type="term" value="C:cytosol"/>
    <property type="evidence" value="ECO:0007669"/>
    <property type="project" value="TreeGrafter"/>
</dbReference>
<name>A0A897MU68_9EURY</name>
<evidence type="ECO:0000313" key="2">
    <source>
        <dbReference type="EMBL" id="QSG03578.1"/>
    </source>
</evidence>
<protein>
    <submittedName>
        <fullName evidence="2">Nitroimidazol reductase NimA or a related FMN-containing flavoprotein, pyridoxamine 5'-phosphate oxidase superfamily</fullName>
    </submittedName>
</protein>
<keyword evidence="1" id="KW-0560">Oxidoreductase</keyword>
<dbReference type="EMBL" id="CP064786">
    <property type="protein sequence ID" value="QSG03578.1"/>
    <property type="molecule type" value="Genomic_DNA"/>
</dbReference>
<reference evidence="2" key="1">
    <citation type="submission" date="2020-11" db="EMBL/GenBank/DDBJ databases">
        <title>Carbohydrate-dependent, anaerobic sulfur respiration: A novel catabolism in halophilic archaea.</title>
        <authorList>
            <person name="Sorokin D.Y."/>
            <person name="Messina E."/>
            <person name="Smedile F."/>
            <person name="La Cono V."/>
            <person name="Hallsworth J.E."/>
            <person name="Yakimov M.M."/>
        </authorList>
    </citation>
    <scope>NUCLEOTIDE SEQUENCE</scope>
    <source>
        <strain evidence="2">AArc-S</strain>
    </source>
</reference>
<evidence type="ECO:0000256" key="1">
    <source>
        <dbReference type="ARBA" id="ARBA00023002"/>
    </source>
</evidence>
<organism evidence="2 3">
    <name type="scientific">Natranaeroarchaeum sulfidigenes</name>
    <dbReference type="NCBI Taxonomy" id="2784880"/>
    <lineage>
        <taxon>Archaea</taxon>
        <taxon>Methanobacteriati</taxon>
        <taxon>Methanobacteriota</taxon>
        <taxon>Stenosarchaea group</taxon>
        <taxon>Halobacteria</taxon>
        <taxon>Halobacteriales</taxon>
        <taxon>Natronoarchaeaceae</taxon>
        <taxon>Natranaeroarchaeum</taxon>
    </lineage>
</organism>
<dbReference type="Gene3D" id="2.30.110.10">
    <property type="entry name" value="Electron Transport, Fmn-binding Protein, Chain A"/>
    <property type="match status" value="1"/>
</dbReference>
<dbReference type="GO" id="GO:0070967">
    <property type="term" value="F:coenzyme F420 binding"/>
    <property type="evidence" value="ECO:0007669"/>
    <property type="project" value="TreeGrafter"/>
</dbReference>
<dbReference type="SUPFAM" id="SSF50475">
    <property type="entry name" value="FMN-binding split barrel"/>
    <property type="match status" value="1"/>
</dbReference>
<sequence>MADEWPWLIGGQNYLSIPAKSRRVSDPPFAVRGSLSPEAIEEFLRSTVVPIRLSCHRPSGDLWMLSLWFRYREGALECATSASSDVVRFLRADDAVAFEVSTNEPPYRGVRGNGVARIEADEDKALLRALVERYLGGTDSSLARNLLSEEREEVRIRIEPETVYGWDYSGRMADAVE</sequence>
<dbReference type="Pfam" id="PF12900">
    <property type="entry name" value="Pyridox_ox_2"/>
    <property type="match status" value="1"/>
</dbReference>
<dbReference type="Proteomes" id="UP000663586">
    <property type="component" value="Chromosome"/>
</dbReference>
<evidence type="ECO:0000313" key="3">
    <source>
        <dbReference type="Proteomes" id="UP000663586"/>
    </source>
</evidence>
<keyword evidence="3" id="KW-1185">Reference proteome</keyword>
<proteinExistence type="predicted"/>
<dbReference type="PANTHER" id="PTHR35176">
    <property type="entry name" value="HEME OXYGENASE HI_0854-RELATED"/>
    <property type="match status" value="1"/>
</dbReference>
<dbReference type="InterPro" id="IPR012349">
    <property type="entry name" value="Split_barrel_FMN-bd"/>
</dbReference>
<dbReference type="GO" id="GO:0016627">
    <property type="term" value="F:oxidoreductase activity, acting on the CH-CH group of donors"/>
    <property type="evidence" value="ECO:0007669"/>
    <property type="project" value="TreeGrafter"/>
</dbReference>
<dbReference type="AlphaFoldDB" id="A0A897MU68"/>
<gene>
    <name evidence="2" type="primary">nimA2</name>
    <name evidence="2" type="ORF">AArcS_2382</name>
</gene>
<dbReference type="KEGG" id="hara:AArcS_2382"/>
<dbReference type="InterPro" id="IPR024747">
    <property type="entry name" value="Pyridox_Oxase-rel"/>
</dbReference>
<dbReference type="PANTHER" id="PTHR35176:SF6">
    <property type="entry name" value="HEME OXYGENASE HI_0854-RELATED"/>
    <property type="match status" value="1"/>
</dbReference>
<accession>A0A897MU68</accession>